<protein>
    <recommendedName>
        <fullName evidence="3">TpaE</fullName>
    </recommendedName>
</protein>
<accession>A0ABP6Z2X8</accession>
<evidence type="ECO:0000313" key="2">
    <source>
        <dbReference type="Proteomes" id="UP001500707"/>
    </source>
</evidence>
<comment type="caution">
    <text evidence="1">The sequence shown here is derived from an EMBL/GenBank/DDBJ whole genome shotgun (WGS) entry which is preliminary data.</text>
</comment>
<dbReference type="Proteomes" id="UP001500707">
    <property type="component" value="Unassembled WGS sequence"/>
</dbReference>
<reference evidence="2" key="1">
    <citation type="journal article" date="2019" name="Int. J. Syst. Evol. Microbiol.">
        <title>The Global Catalogue of Microorganisms (GCM) 10K type strain sequencing project: providing services to taxonomists for standard genome sequencing and annotation.</title>
        <authorList>
            <consortium name="The Broad Institute Genomics Platform"/>
            <consortium name="The Broad Institute Genome Sequencing Center for Infectious Disease"/>
            <person name="Wu L."/>
            <person name="Ma J."/>
        </authorList>
    </citation>
    <scope>NUCLEOTIDE SEQUENCE [LARGE SCALE GENOMIC DNA]</scope>
    <source>
        <strain evidence="2">JCM 17656</strain>
    </source>
</reference>
<proteinExistence type="predicted"/>
<dbReference type="EMBL" id="BAABCE010000033">
    <property type="protein sequence ID" value="GAA3594158.1"/>
    <property type="molecule type" value="Genomic_DNA"/>
</dbReference>
<dbReference type="InterPro" id="IPR000415">
    <property type="entry name" value="Nitroreductase-like"/>
</dbReference>
<sequence length="563" mass="58997">MSTRNALALGMATAAHHAHRDFALIPPVLPRLRTGIQWLRLPDGVQFDGGPQREVLRGPAARELLPALLGLLDGDRDVAGLAEAVGCEVFVMKRVVNLLHVRGLLEDGGGLPDPSDAAPSALALARLGAATGVGRNAAQIRDRLAAARIAVHGSGQTTTLLVDALTQSGVGDVLGRGPDAGEVGLAISLLGPHGIPFRAANQLYEQYASAEVPFLPWFVAGAVSVIGPLLTPELDLCLRCLYQELGAGDEVFISPPSWGSLNASRMQAHTGLVVREVLALLAQAPPSLSSLGATRYDVDEWTSESSMPNSRPDCRRCRPRSAMEASEDGSRAAALRYQQAIRKPPRRRMTPKDRRQAMDPRFLAWAKERRQWPSARLVALPAVSLPGAAGRGASDLADLAVLLGLAAGLRHQAGDSPDCWAPSGGNFGSPCLYLAARGVGELADGVYGYDVHHHALALLGDLPPVDLLTADEACAAVLMTGDVSRLRLKYGAFALHLAGLDAGVALAQIDFVAAALGRGITLHDDLAAPVVGALADACLIDTAQEPVTAILTIASSNPRPGSH</sequence>
<name>A0ABP6Z2X8_9ACTN</name>
<evidence type="ECO:0000313" key="1">
    <source>
        <dbReference type="EMBL" id="GAA3594158.1"/>
    </source>
</evidence>
<organism evidence="1 2">
    <name type="scientific">Streptomyces osmaniensis</name>
    <dbReference type="NCBI Taxonomy" id="593134"/>
    <lineage>
        <taxon>Bacteria</taxon>
        <taxon>Bacillati</taxon>
        <taxon>Actinomycetota</taxon>
        <taxon>Actinomycetes</taxon>
        <taxon>Kitasatosporales</taxon>
        <taxon>Streptomycetaceae</taxon>
        <taxon>Streptomyces</taxon>
    </lineage>
</organism>
<dbReference type="RefSeq" id="WP_346186629.1">
    <property type="nucleotide sequence ID" value="NZ_BAABCE010000033.1"/>
</dbReference>
<evidence type="ECO:0008006" key="3">
    <source>
        <dbReference type="Google" id="ProtNLM"/>
    </source>
</evidence>
<keyword evidence="2" id="KW-1185">Reference proteome</keyword>
<dbReference type="Gene3D" id="3.40.50.720">
    <property type="entry name" value="NAD(P)-binding Rossmann-like Domain"/>
    <property type="match status" value="1"/>
</dbReference>
<dbReference type="Gene3D" id="3.40.109.10">
    <property type="entry name" value="NADH Oxidase"/>
    <property type="match status" value="1"/>
</dbReference>
<gene>
    <name evidence="1" type="ORF">GCM10022295_89480</name>
</gene>